<feature type="domain" description="EGF-like" evidence="22">
    <location>
        <begin position="1869"/>
        <end position="1905"/>
    </location>
</feature>
<feature type="region of interest" description="Disordered" evidence="20">
    <location>
        <begin position="947"/>
        <end position="999"/>
    </location>
</feature>
<organism evidence="27 28">
    <name type="scientific">Pleurodeles waltl</name>
    <name type="common">Iberian ribbed newt</name>
    <dbReference type="NCBI Taxonomy" id="8319"/>
    <lineage>
        <taxon>Eukaryota</taxon>
        <taxon>Metazoa</taxon>
        <taxon>Chordata</taxon>
        <taxon>Craniata</taxon>
        <taxon>Vertebrata</taxon>
        <taxon>Euteleostomi</taxon>
        <taxon>Amphibia</taxon>
        <taxon>Batrachia</taxon>
        <taxon>Caudata</taxon>
        <taxon>Salamandroidea</taxon>
        <taxon>Salamandridae</taxon>
        <taxon>Pleurodelinae</taxon>
        <taxon>Pleurodeles</taxon>
    </lineage>
</organism>
<dbReference type="SUPFAM" id="SSF56436">
    <property type="entry name" value="C-type lectin-like"/>
    <property type="match status" value="3"/>
</dbReference>
<comment type="function">
    <text evidence="14">May modulate neuronal adhesion and neurite growth during development by binding to neural cell adhesion molecules (NG-CAM and N-CAM). Chondroitin sulfate proteoglycan; binds to hyaluronic acid.</text>
</comment>
<dbReference type="GO" id="GO:0010001">
    <property type="term" value="P:glial cell differentiation"/>
    <property type="evidence" value="ECO:0007669"/>
    <property type="project" value="TreeGrafter"/>
</dbReference>
<dbReference type="GO" id="GO:0072534">
    <property type="term" value="C:perineuronal net"/>
    <property type="evidence" value="ECO:0007669"/>
    <property type="project" value="TreeGrafter"/>
</dbReference>
<keyword evidence="2" id="KW-0964">Secreted</keyword>
<feature type="region of interest" description="Disordered" evidence="20">
    <location>
        <begin position="1336"/>
        <end position="1373"/>
    </location>
</feature>
<dbReference type="Pfam" id="PF00008">
    <property type="entry name" value="EGF"/>
    <property type="match status" value="2"/>
</dbReference>
<feature type="compositionally biased region" description="Basic and acidic residues" evidence="20">
    <location>
        <begin position="867"/>
        <end position="889"/>
    </location>
</feature>
<feature type="disulfide bond" evidence="17">
    <location>
        <begin position="1895"/>
        <end position="1904"/>
    </location>
</feature>
<feature type="compositionally biased region" description="Polar residues" evidence="20">
    <location>
        <begin position="1076"/>
        <end position="1085"/>
    </location>
</feature>
<feature type="transmembrane region" description="Helical" evidence="21">
    <location>
        <begin position="40"/>
        <end position="61"/>
    </location>
</feature>
<dbReference type="PROSITE" id="PS50026">
    <property type="entry name" value="EGF_3"/>
    <property type="match status" value="2"/>
</dbReference>
<keyword evidence="9" id="KW-0130">Cell adhesion</keyword>
<feature type="domain" description="C-type lectin" evidence="23">
    <location>
        <begin position="1956"/>
        <end position="2070"/>
    </location>
</feature>
<dbReference type="Gene3D" id="3.10.100.10">
    <property type="entry name" value="Mannose-Binding Protein A, subunit A"/>
    <property type="match status" value="3"/>
</dbReference>
<dbReference type="InterPro" id="IPR003599">
    <property type="entry name" value="Ig_sub"/>
</dbReference>
<dbReference type="Gene3D" id="2.10.70.10">
    <property type="entry name" value="Complement Module, domain 1"/>
    <property type="match status" value="1"/>
</dbReference>
<keyword evidence="7" id="KW-0677">Repeat</keyword>
<comment type="caution">
    <text evidence="17">Lacks conserved residue(s) required for the propagation of feature annotation.</text>
</comment>
<evidence type="ECO:0000256" key="5">
    <source>
        <dbReference type="ARBA" id="ARBA00022729"/>
    </source>
</evidence>
<feature type="domain" description="EGF-like" evidence="22">
    <location>
        <begin position="1907"/>
        <end position="1943"/>
    </location>
</feature>
<feature type="region of interest" description="Disordered" evidence="20">
    <location>
        <begin position="700"/>
        <end position="894"/>
    </location>
</feature>
<dbReference type="PROSITE" id="PS00022">
    <property type="entry name" value="EGF_1"/>
    <property type="match status" value="2"/>
</dbReference>
<feature type="compositionally biased region" description="Polar residues" evidence="20">
    <location>
        <begin position="1267"/>
        <end position="1280"/>
    </location>
</feature>
<feature type="domain" description="Ig-like" evidence="24">
    <location>
        <begin position="85"/>
        <end position="193"/>
    </location>
</feature>
<reference evidence="27" key="1">
    <citation type="journal article" date="2022" name="bioRxiv">
        <title>Sequencing and chromosome-scale assembly of the giantPleurodeles waltlgenome.</title>
        <authorList>
            <person name="Brown T."/>
            <person name="Elewa A."/>
            <person name="Iarovenko S."/>
            <person name="Subramanian E."/>
            <person name="Araus A.J."/>
            <person name="Petzold A."/>
            <person name="Susuki M."/>
            <person name="Suzuki K.-i.T."/>
            <person name="Hayashi T."/>
            <person name="Toyoda A."/>
            <person name="Oliveira C."/>
            <person name="Osipova E."/>
            <person name="Leigh N.D."/>
            <person name="Simon A."/>
            <person name="Yun M.H."/>
        </authorList>
    </citation>
    <scope>NUCLEOTIDE SEQUENCE</scope>
    <source>
        <strain evidence="27">20211129_DDA</strain>
        <tissue evidence="27">Liver</tissue>
    </source>
</reference>
<feature type="compositionally biased region" description="Polar residues" evidence="20">
    <location>
        <begin position="970"/>
        <end position="983"/>
    </location>
</feature>
<dbReference type="InterPro" id="IPR036179">
    <property type="entry name" value="Ig-like_dom_sf"/>
</dbReference>
<dbReference type="SMART" id="SM00406">
    <property type="entry name" value="IGv"/>
    <property type="match status" value="1"/>
</dbReference>
<dbReference type="EMBL" id="JANPWB010000016">
    <property type="protein sequence ID" value="KAJ1085719.1"/>
    <property type="molecule type" value="Genomic_DNA"/>
</dbReference>
<dbReference type="InterPro" id="IPR013783">
    <property type="entry name" value="Ig-like_fold"/>
</dbReference>
<dbReference type="Pfam" id="PF00059">
    <property type="entry name" value="Lectin_C"/>
    <property type="match status" value="1"/>
</dbReference>
<feature type="compositionally biased region" description="Basic and acidic residues" evidence="20">
    <location>
        <begin position="1087"/>
        <end position="1107"/>
    </location>
</feature>
<feature type="region of interest" description="Disordered" evidence="20">
    <location>
        <begin position="412"/>
        <end position="431"/>
    </location>
</feature>
<dbReference type="PROSITE" id="PS01241">
    <property type="entry name" value="LINK_1"/>
    <property type="match status" value="1"/>
</dbReference>
<dbReference type="InterPro" id="IPR000436">
    <property type="entry name" value="Sushi_SCR_CCP_dom"/>
</dbReference>
<dbReference type="GO" id="GO:0007417">
    <property type="term" value="P:central nervous system development"/>
    <property type="evidence" value="ECO:0007669"/>
    <property type="project" value="TreeGrafter"/>
</dbReference>
<feature type="compositionally biased region" description="Polar residues" evidence="20">
    <location>
        <begin position="1671"/>
        <end position="1693"/>
    </location>
</feature>
<dbReference type="InterPro" id="IPR018097">
    <property type="entry name" value="EGF_Ca-bd_CS"/>
</dbReference>
<dbReference type="Pfam" id="PF00193">
    <property type="entry name" value="Xlink"/>
    <property type="match status" value="2"/>
</dbReference>
<keyword evidence="21" id="KW-1133">Transmembrane helix</keyword>
<name>A0AAV7L492_PLEWA</name>
<evidence type="ECO:0000256" key="8">
    <source>
        <dbReference type="ARBA" id="ARBA00022837"/>
    </source>
</evidence>
<evidence type="ECO:0000259" key="23">
    <source>
        <dbReference type="PROSITE" id="PS50041"/>
    </source>
</evidence>
<feature type="region of interest" description="Disordered" evidence="20">
    <location>
        <begin position="488"/>
        <end position="519"/>
    </location>
</feature>
<feature type="region of interest" description="Disordered" evidence="20">
    <location>
        <begin position="1017"/>
        <end position="1048"/>
    </location>
</feature>
<dbReference type="SMART" id="SM00445">
    <property type="entry name" value="LINK"/>
    <property type="match status" value="2"/>
</dbReference>
<feature type="region of interest" description="Disordered" evidence="20">
    <location>
        <begin position="604"/>
        <end position="658"/>
    </location>
</feature>
<evidence type="ECO:0000256" key="18">
    <source>
        <dbReference type="PROSITE-ProRule" id="PRU00302"/>
    </source>
</evidence>
<feature type="region of interest" description="Disordered" evidence="20">
    <location>
        <begin position="2136"/>
        <end position="2192"/>
    </location>
</feature>
<evidence type="ECO:0000256" key="4">
    <source>
        <dbReference type="ARBA" id="ARBA00022659"/>
    </source>
</evidence>
<dbReference type="InterPro" id="IPR000152">
    <property type="entry name" value="EGF-type_Asp/Asn_hydroxyl_site"/>
</dbReference>
<feature type="compositionally biased region" description="Low complexity" evidence="20">
    <location>
        <begin position="1435"/>
        <end position="1452"/>
    </location>
</feature>
<feature type="compositionally biased region" description="Polar residues" evidence="20">
    <location>
        <begin position="784"/>
        <end position="805"/>
    </location>
</feature>
<evidence type="ECO:0000313" key="27">
    <source>
        <dbReference type="EMBL" id="KAJ1085719.1"/>
    </source>
</evidence>
<feature type="compositionally biased region" description="Basic and acidic residues" evidence="20">
    <location>
        <begin position="833"/>
        <end position="845"/>
    </location>
</feature>
<keyword evidence="21" id="KW-0472">Membrane</keyword>
<dbReference type="PROSITE" id="PS01186">
    <property type="entry name" value="EGF_2"/>
    <property type="match status" value="1"/>
</dbReference>
<keyword evidence="4 18" id="KW-0768">Sushi</keyword>
<feature type="region of interest" description="Disordered" evidence="20">
    <location>
        <begin position="1267"/>
        <end position="1297"/>
    </location>
</feature>
<feature type="compositionally biased region" description="Low complexity" evidence="20">
    <location>
        <begin position="950"/>
        <end position="960"/>
    </location>
</feature>
<dbReference type="GO" id="GO:0005540">
    <property type="term" value="F:hyaluronic acid binding"/>
    <property type="evidence" value="ECO:0007669"/>
    <property type="project" value="InterPro"/>
</dbReference>
<feature type="disulfide bond" evidence="18">
    <location>
        <begin position="2105"/>
        <end position="2132"/>
    </location>
</feature>
<dbReference type="PANTHER" id="PTHR22804:SF24">
    <property type="entry name" value="NEUROCAN CORE PROTEIN"/>
    <property type="match status" value="1"/>
</dbReference>
<evidence type="ECO:0000259" key="22">
    <source>
        <dbReference type="PROSITE" id="PS50026"/>
    </source>
</evidence>
<feature type="compositionally biased region" description="Basic and acidic residues" evidence="20">
    <location>
        <begin position="771"/>
        <end position="782"/>
    </location>
</feature>
<dbReference type="SMART" id="SM00032">
    <property type="entry name" value="CCP"/>
    <property type="match status" value="1"/>
</dbReference>
<dbReference type="InterPro" id="IPR016186">
    <property type="entry name" value="C-type_lectin-like/link_sf"/>
</dbReference>
<sequence length="2192" mass="241450">MCERHVMTFSPAHSLSRPLADVEETGLQGKEKRCFRMMNVRVCAAWQLLVAASLFSVAVLGSQDNARLIHFNKVQHDPVEVGLAEEVTLPCIFLLDTSQTLGPNNAPEPPRIKWTKVQWDSQSRPKEVPILVAKDNVVKVARGFEGRVALPGYPRDRYNATLVIAAARFSDSGTYRCEVVIGIDDEQDTVPLEVKGLVFHYRASSNRYALSFQEAEQACLENSAVIASPEQLQAAFEDGFDNCDAGWLSDQTVRYPIRSPRPGCYGDRNNLPGVRTYGERNLEELYDVYCYVKELKGTVRFVSRPRKQTFLDATLSCQAQGGTLATVGQLYLAWKEGLDQCDPGWLADGSVRYPITTPRKNCGGDLPGVRTVYQFPNRTGFPDPREKFDAYCYQADSSSTVNALSVKDEAWWSPEQSETNPEIEWPEEELESSMPQYSTHFGSNNALNEDDLVPSTAGNSLFRQQVGDLIASMGSEVVKRNASASFSKPSFVQDEQLQEEADASFQSTPEADLQEESHKGELLSMGGVLESDVGSSSPPSNLLNVVEQPDKDVNFQGSQEAALSEETEKNEGDNLISLDIGREMSAPSTTTSSVLFHAQDEQPETSFQTEDVRSPGEQLVPEVSLTPSEQVVVPEESDQEEDQVGAPFGRSQFNPKSEISDVAIAEDSRKAADDSLNVVDQPHRLRGDSWEGVHEQMDFMADSSEDVRDSTLATEVGLSVERNKPVSDGGKPARHSRWPLPASNDSSGAPEETVLDISPSGPSANTLTLLTHERSSEVDVKTPQDLTGFTASPSNQSPTDVTSYDPSEPTAMYESAQLYAEEEENPFMAEESTDPKRTHGKKFQEEETQTNQQKEDTFKPQFSSEGHVSEDEVVHEDETTTRPNQEVHKANHHRQIQPQDLFYNRSTAEPRHELIRVPYQELMHNNSLRVPRVTALDETLEVLNEEVHNGSAGPEPGGEISSEELPKAEGSNTGKEQETTGNSGEFPGDVVQARSTSQPTSAPLTFLHIERSQWNLHPAPAGSVSPLSATEEDADVSGDGKSSTKSLLPISYPSRVTKDLASGKPIMETEVGLTVPSGSRRTSLDSGEERSHISFQESREPEYNYQERRGKATVFKKQPTSSFQKMDANNVHNEEIDSVPATTSTHKNLDLSTRRVAPTGARTSEFESVLEVPAEQLATIFQEHDLLTHPGGTSSRSKVEDSWTRRERKLGEAVSELQAITAETFPSIVEAMVATKEEFNLKSTHKVVPLTISFQAQATMESLLSTTQNDWEQQPTGTQPDEQHEKSDANIEDSSPGPRIAVHAAFTLGQPSKLVTTEQEPTKAVPTYNHEMVRTENKTKENQSHNSFKHTVTSSTTSGRSIAVSRRGPTVPHTATSFLNLAKSSEEVTSLHSSKKFPTTHGKSRSGDAESLTSTALVLDDEISLTTVFAPGARSTSSPTQPTIQHPPTTQPRLTSHKPTALADELVNFSREEADWVSLPFVLPNQTQSRASNAEKQYAPARTDQDDDGSQTGAQPGSGGMGNNLQTTGNSTKISGVSSVESTTLDITGKPVQRAPGTASPPNPDSDSQQGSDLAHLTNEELEKLLSPMGTVSTLVGPQANEQTDASMVTNEDTEKLTMDDENTDTSLLINKTTAASVGDSEYTETSTAANGNTDTSVKANNDTEEPIAANSDTEASTLTNEPNDTSRMTNENTSSTASEGAEASVLPEDSSASVSASEHTNTPLTTTRLTSTSARANLDTETSEQSTGEDDGSGHGDSTENAQMLQGSGKATVRRLHPTQGHHTSSTHNPTQNNLKTSALINQLFRLNHEEDSRMILPRTLPTGGVSQSWESYRLALSDDGSGQDDPTVTPDLTWSRNISVDTAALAPSDPCQNNPCLHGGVCESHLNLYSCRCELGFKGENCEIDIDDCLTSPCQNGGTCVDEVNSFLCLCLPSYEGLTCEKDTEGCEHNWHKFQGHCYHYFPQRRTWEHAEKDCRHRFGHLASIHSSAEQDYLNTFGFDNTWIGLNDRIVDKDFQWTDNTIVQYENWRVNQPDNFFAGGENCVAMVSRDSGMWNDVPCNYNLPYICKKATVLCGPPPTVLNAFPLGKKKPQFSIHSTVRYQCESGYNQRHIPTIRCHRDGRWDRPRIICVKPERRSHRTRRNHHHRHHHHQKHTRHRRHNHQHSKHQSRKERRKHRQQHAPDPVNGALA</sequence>
<feature type="region of interest" description="Disordered" evidence="20">
    <location>
        <begin position="1074"/>
        <end position="1107"/>
    </location>
</feature>
<evidence type="ECO:0000256" key="17">
    <source>
        <dbReference type="PROSITE-ProRule" id="PRU00076"/>
    </source>
</evidence>
<dbReference type="InterPro" id="IPR007110">
    <property type="entry name" value="Ig-like_dom"/>
</dbReference>
<evidence type="ECO:0000256" key="14">
    <source>
        <dbReference type="ARBA" id="ARBA00059308"/>
    </source>
</evidence>
<dbReference type="SMART" id="SM00181">
    <property type="entry name" value="EGF"/>
    <property type="match status" value="2"/>
</dbReference>
<evidence type="ECO:0000259" key="24">
    <source>
        <dbReference type="PROSITE" id="PS50835"/>
    </source>
</evidence>
<evidence type="ECO:0000256" key="19">
    <source>
        <dbReference type="PROSITE-ProRule" id="PRU00323"/>
    </source>
</evidence>
<dbReference type="GO" id="GO:0030246">
    <property type="term" value="F:carbohydrate binding"/>
    <property type="evidence" value="ECO:0007669"/>
    <property type="project" value="UniProtKB-KW"/>
</dbReference>
<dbReference type="PROSITE" id="PS00615">
    <property type="entry name" value="C_TYPE_LECTIN_1"/>
    <property type="match status" value="1"/>
</dbReference>
<dbReference type="CDD" id="cd03520">
    <property type="entry name" value="Link_domain_CSPGs_modules_2_4"/>
    <property type="match status" value="1"/>
</dbReference>
<evidence type="ECO:0000256" key="20">
    <source>
        <dbReference type="SAM" id="MobiDB-lite"/>
    </source>
</evidence>
<dbReference type="PROSITE" id="PS50923">
    <property type="entry name" value="SUSHI"/>
    <property type="match status" value="1"/>
</dbReference>
<dbReference type="InterPro" id="IPR001881">
    <property type="entry name" value="EGF-like_Ca-bd_dom"/>
</dbReference>
<evidence type="ECO:0000256" key="12">
    <source>
        <dbReference type="ARBA" id="ARBA00023180"/>
    </source>
</evidence>
<dbReference type="InterPro" id="IPR050691">
    <property type="entry name" value="Hyaluronan_bind_Proteoglycan"/>
</dbReference>
<dbReference type="GO" id="GO:0002052">
    <property type="term" value="P:positive regulation of neuroblast proliferation"/>
    <property type="evidence" value="ECO:0007669"/>
    <property type="project" value="TreeGrafter"/>
</dbReference>
<keyword evidence="11 17" id="KW-1015">Disulfide bond</keyword>
<dbReference type="InterPro" id="IPR016187">
    <property type="entry name" value="CTDL_fold"/>
</dbReference>
<feature type="domain" description="Link" evidence="26">
    <location>
        <begin position="197"/>
        <end position="292"/>
    </location>
</feature>
<dbReference type="SUPFAM" id="SSF48726">
    <property type="entry name" value="Immunoglobulin"/>
    <property type="match status" value="1"/>
</dbReference>
<dbReference type="CDD" id="cd00033">
    <property type="entry name" value="CCP"/>
    <property type="match status" value="1"/>
</dbReference>
<keyword evidence="13" id="KW-0393">Immunoglobulin domain</keyword>
<evidence type="ECO:0000256" key="21">
    <source>
        <dbReference type="SAM" id="Phobius"/>
    </source>
</evidence>
<feature type="region of interest" description="Disordered" evidence="20">
    <location>
        <begin position="1431"/>
        <end position="1457"/>
    </location>
</feature>
<dbReference type="SMART" id="SM00034">
    <property type="entry name" value="CLECT"/>
    <property type="match status" value="1"/>
</dbReference>
<dbReference type="InterPro" id="IPR013106">
    <property type="entry name" value="Ig_V-set"/>
</dbReference>
<dbReference type="SMART" id="SM00179">
    <property type="entry name" value="EGF_CA"/>
    <property type="match status" value="2"/>
</dbReference>
<dbReference type="FunFam" id="2.10.70.10:FF:000003">
    <property type="entry name" value="Versican core protein"/>
    <property type="match status" value="1"/>
</dbReference>
<evidence type="ECO:0000256" key="1">
    <source>
        <dbReference type="ARBA" id="ARBA00004613"/>
    </source>
</evidence>
<dbReference type="GO" id="GO:0007155">
    <property type="term" value="P:cell adhesion"/>
    <property type="evidence" value="ECO:0007669"/>
    <property type="project" value="UniProtKB-KW"/>
</dbReference>
<feature type="compositionally biased region" description="Basic residues" evidence="20">
    <location>
        <begin position="2137"/>
        <end position="2181"/>
    </location>
</feature>
<keyword evidence="12" id="KW-0325">Glycoprotein</keyword>
<dbReference type="InterPro" id="IPR000538">
    <property type="entry name" value="Link_dom"/>
</dbReference>
<feature type="compositionally biased region" description="Polar residues" evidence="20">
    <location>
        <begin position="1344"/>
        <end position="1360"/>
    </location>
</feature>
<dbReference type="SUPFAM" id="SSF57535">
    <property type="entry name" value="Complement control module/SCR domain"/>
    <property type="match status" value="1"/>
</dbReference>
<dbReference type="PROSITE" id="PS01187">
    <property type="entry name" value="EGF_CA"/>
    <property type="match status" value="1"/>
</dbReference>
<dbReference type="Pfam" id="PF07686">
    <property type="entry name" value="V-set"/>
    <property type="match status" value="1"/>
</dbReference>
<dbReference type="GO" id="GO:0045202">
    <property type="term" value="C:synapse"/>
    <property type="evidence" value="ECO:0007669"/>
    <property type="project" value="TreeGrafter"/>
</dbReference>
<feature type="compositionally biased region" description="Polar residues" evidence="20">
    <location>
        <begin position="760"/>
        <end position="769"/>
    </location>
</feature>
<evidence type="ECO:0000256" key="11">
    <source>
        <dbReference type="ARBA" id="ARBA00023157"/>
    </source>
</evidence>
<dbReference type="Proteomes" id="UP001066276">
    <property type="component" value="Chromosome 12"/>
</dbReference>
<dbReference type="FunFam" id="3.10.100.10:FF:000002">
    <property type="entry name" value="Hyaluronan proteoglycan link protein 1"/>
    <property type="match status" value="1"/>
</dbReference>
<dbReference type="Gene3D" id="2.60.40.10">
    <property type="entry name" value="Immunoglobulins"/>
    <property type="match status" value="1"/>
</dbReference>
<evidence type="ECO:0000256" key="13">
    <source>
        <dbReference type="ARBA" id="ARBA00023319"/>
    </source>
</evidence>
<feature type="compositionally biased region" description="Low complexity" evidence="20">
    <location>
        <begin position="1721"/>
        <end position="1738"/>
    </location>
</feature>
<evidence type="ECO:0000259" key="25">
    <source>
        <dbReference type="PROSITE" id="PS50923"/>
    </source>
</evidence>
<comment type="caution">
    <text evidence="27">The sequence shown here is derived from an EMBL/GenBank/DDBJ whole genome shotgun (WGS) entry which is preliminary data.</text>
</comment>
<feature type="region of interest" description="Disordered" evidence="20">
    <location>
        <begin position="1488"/>
        <end position="1573"/>
    </location>
</feature>
<evidence type="ECO:0000256" key="6">
    <source>
        <dbReference type="ARBA" id="ARBA00022734"/>
    </source>
</evidence>
<dbReference type="PROSITE" id="PS50835">
    <property type="entry name" value="IG_LIKE"/>
    <property type="match status" value="1"/>
</dbReference>
<feature type="compositionally biased region" description="Polar residues" evidence="20">
    <location>
        <begin position="1644"/>
        <end position="1661"/>
    </location>
</feature>
<keyword evidence="10" id="KW-0654">Proteoglycan</keyword>
<dbReference type="InterPro" id="IPR001304">
    <property type="entry name" value="C-type_lectin-like"/>
</dbReference>
<evidence type="ECO:0000313" key="28">
    <source>
        <dbReference type="Proteomes" id="UP001066276"/>
    </source>
</evidence>
<dbReference type="PANTHER" id="PTHR22804">
    <property type="entry name" value="AGGRECAN/VERSICAN PROTEOGLYCAN"/>
    <property type="match status" value="1"/>
</dbReference>
<keyword evidence="8" id="KW-0106">Calcium</keyword>
<dbReference type="GO" id="GO:0005509">
    <property type="term" value="F:calcium ion binding"/>
    <property type="evidence" value="ECO:0007669"/>
    <property type="project" value="InterPro"/>
</dbReference>
<evidence type="ECO:0000256" key="2">
    <source>
        <dbReference type="ARBA" id="ARBA00022525"/>
    </source>
</evidence>
<dbReference type="FunFam" id="2.60.40.10:FF:000571">
    <property type="entry name" value="Neurocan core protein"/>
    <property type="match status" value="1"/>
</dbReference>
<dbReference type="FunFam" id="3.10.100.10:FF:000003">
    <property type="entry name" value="Versican core protein"/>
    <property type="match status" value="1"/>
</dbReference>
<feature type="region of interest" description="Disordered" evidence="20">
    <location>
        <begin position="1638"/>
        <end position="1772"/>
    </location>
</feature>
<dbReference type="FunFam" id="3.10.100.10:FF:000011">
    <property type="entry name" value="Aggrecan core protein"/>
    <property type="match status" value="1"/>
</dbReference>
<feature type="disulfide bond" evidence="19">
    <location>
        <begin position="243"/>
        <end position="264"/>
    </location>
</feature>
<dbReference type="CDD" id="cd03517">
    <property type="entry name" value="Link_domain_CSPGs_modules_1_3"/>
    <property type="match status" value="1"/>
</dbReference>
<evidence type="ECO:0000256" key="3">
    <source>
        <dbReference type="ARBA" id="ARBA00022536"/>
    </source>
</evidence>
<feature type="compositionally biased region" description="Polar residues" evidence="20">
    <location>
        <begin position="1593"/>
        <end position="1611"/>
    </location>
</feature>
<dbReference type="CDD" id="cd00054">
    <property type="entry name" value="EGF_CA"/>
    <property type="match status" value="2"/>
</dbReference>
<dbReference type="PROSITE" id="PS50963">
    <property type="entry name" value="LINK_2"/>
    <property type="match status" value="2"/>
</dbReference>
<keyword evidence="3 17" id="KW-0245">EGF-like domain</keyword>
<keyword evidence="21" id="KW-0812">Transmembrane</keyword>
<dbReference type="PROSITE" id="PS50041">
    <property type="entry name" value="C_TYPE_LECTIN_2"/>
    <property type="match status" value="1"/>
</dbReference>
<feature type="disulfide bond" evidence="17">
    <location>
        <begin position="1933"/>
        <end position="1942"/>
    </location>
</feature>
<feature type="region of interest" description="Disordered" evidence="20">
    <location>
        <begin position="1593"/>
        <end position="1614"/>
    </location>
</feature>
<feature type="domain" description="Sushi" evidence="25">
    <location>
        <begin position="2074"/>
        <end position="2134"/>
    </location>
</feature>
<dbReference type="FunFam" id="2.10.25.10:FF:000006">
    <property type="entry name" value="Versican core protein-like isoform 1"/>
    <property type="match status" value="1"/>
</dbReference>
<feature type="compositionally biased region" description="Polar residues" evidence="20">
    <location>
        <begin position="1711"/>
        <end position="1720"/>
    </location>
</feature>
<evidence type="ECO:0000256" key="9">
    <source>
        <dbReference type="ARBA" id="ARBA00022889"/>
    </source>
</evidence>
<evidence type="ECO:0000259" key="26">
    <source>
        <dbReference type="PROSITE" id="PS50963"/>
    </source>
</evidence>
<dbReference type="InterPro" id="IPR000742">
    <property type="entry name" value="EGF"/>
</dbReference>
<evidence type="ECO:0000256" key="7">
    <source>
        <dbReference type="ARBA" id="ARBA00022737"/>
    </source>
</evidence>
<gene>
    <name evidence="27" type="ORF">NDU88_005844</name>
</gene>
<comment type="subcellular location">
    <subcellularLocation>
        <location evidence="1">Secreted</location>
    </subcellularLocation>
</comment>
<dbReference type="SUPFAM" id="SSF57196">
    <property type="entry name" value="EGF/Laminin"/>
    <property type="match status" value="1"/>
</dbReference>
<dbReference type="GO" id="GO:0005615">
    <property type="term" value="C:extracellular space"/>
    <property type="evidence" value="ECO:0007669"/>
    <property type="project" value="TreeGrafter"/>
</dbReference>
<feature type="region of interest" description="Disordered" evidence="20">
    <location>
        <begin position="1389"/>
        <end position="1410"/>
    </location>
</feature>
<proteinExistence type="predicted"/>
<dbReference type="GO" id="GO:0001501">
    <property type="term" value="P:skeletal system development"/>
    <property type="evidence" value="ECO:0007669"/>
    <property type="project" value="TreeGrafter"/>
</dbReference>
<feature type="domain" description="Link" evidence="26">
    <location>
        <begin position="297"/>
        <end position="394"/>
    </location>
</feature>
<dbReference type="InterPro" id="IPR018378">
    <property type="entry name" value="C-type_lectin_CS"/>
</dbReference>
<feature type="compositionally biased region" description="Polar residues" evidence="20">
    <location>
        <begin position="1523"/>
        <end position="1546"/>
    </location>
</feature>
<keyword evidence="6" id="KW-0430">Lectin</keyword>
<dbReference type="PRINTS" id="PR01265">
    <property type="entry name" value="LINKMODULE"/>
</dbReference>
<dbReference type="Pfam" id="PF00084">
    <property type="entry name" value="Sushi"/>
    <property type="match status" value="1"/>
</dbReference>
<feature type="compositionally biased region" description="Low complexity" evidence="20">
    <location>
        <begin position="1694"/>
        <end position="1705"/>
    </location>
</feature>
<keyword evidence="5" id="KW-0732">Signal</keyword>
<dbReference type="FunFam" id="2.10.25.10:FF:000321">
    <property type="entry name" value="Protein delta homolog 1"/>
    <property type="match status" value="1"/>
</dbReference>
<feature type="disulfide bond" evidence="18">
    <location>
        <begin position="2076"/>
        <end position="2119"/>
    </location>
</feature>
<feature type="disulfide bond" evidence="19">
    <location>
        <begin position="341"/>
        <end position="362"/>
    </location>
</feature>
<dbReference type="Gene3D" id="2.10.25.10">
    <property type="entry name" value="Laminin"/>
    <property type="match status" value="2"/>
</dbReference>
<keyword evidence="28" id="KW-1185">Reference proteome</keyword>
<accession>A0AAV7L492</accession>
<evidence type="ECO:0000256" key="15">
    <source>
        <dbReference type="ARBA" id="ARBA00073685"/>
    </source>
</evidence>
<dbReference type="PROSITE" id="PS00010">
    <property type="entry name" value="ASX_HYDROXYL"/>
    <property type="match status" value="1"/>
</dbReference>
<dbReference type="InterPro" id="IPR035976">
    <property type="entry name" value="Sushi/SCR/CCP_sf"/>
</dbReference>
<protein>
    <recommendedName>
        <fullName evidence="15">Neurocan core protein</fullName>
    </recommendedName>
    <alternativeName>
        <fullName evidence="16">Chondroitin sulfate proteoglycan 3</fullName>
    </alternativeName>
</protein>
<dbReference type="SMART" id="SM00409">
    <property type="entry name" value="IG"/>
    <property type="match status" value="1"/>
</dbReference>
<evidence type="ECO:0000256" key="16">
    <source>
        <dbReference type="ARBA" id="ARBA00075743"/>
    </source>
</evidence>
<evidence type="ECO:0000256" key="10">
    <source>
        <dbReference type="ARBA" id="ARBA00022974"/>
    </source>
</evidence>